<dbReference type="GO" id="GO:0006412">
    <property type="term" value="P:translation"/>
    <property type="evidence" value="ECO:0007669"/>
    <property type="project" value="UniProtKB-KW"/>
</dbReference>
<sequence>MLDLKFIRENIEQVKQAVANRQDTAPLDEILKLDREYRQKLLELENLRHARKETAREKREAAAEEGRNLRDKIKALEDEVRSLDNKLKDLLLQVPNIPDPSVPVGKDEGDSPIVRAWEEPKSFDFKPAPHWKLGEALGIIDFERGAKLSGTRFYILKGLGARLQRAIISFMLDLHTAEHGYQEVYPPFMVKGRIQA</sequence>
<dbReference type="InterPro" id="IPR015866">
    <property type="entry name" value="Ser-tRNA-synth_1_N"/>
</dbReference>
<evidence type="ECO:0000256" key="6">
    <source>
        <dbReference type="ARBA" id="ARBA00047929"/>
    </source>
</evidence>
<comment type="pathway">
    <text evidence="1">Aminoacyl-tRNA biosynthesis; selenocysteinyl-tRNA(Sec) biosynthesis; L-seryl-tRNA(Sec) from L-serine and tRNA(Sec): step 1/1.</text>
</comment>
<dbReference type="Gene3D" id="1.10.287.40">
    <property type="entry name" value="Serine-tRNA synthetase, tRNA binding domain"/>
    <property type="match status" value="1"/>
</dbReference>
<keyword evidence="4" id="KW-0648">Protein biosynthesis</keyword>
<name>X0SA42_9ZZZZ</name>
<dbReference type="InterPro" id="IPR042103">
    <property type="entry name" value="SerRS_1_N_sf"/>
</dbReference>
<dbReference type="PANTHER" id="PTHR43697">
    <property type="entry name" value="SERYL-TRNA SYNTHETASE"/>
    <property type="match status" value="1"/>
</dbReference>
<feature type="non-terminal residue" evidence="10">
    <location>
        <position position="196"/>
    </location>
</feature>
<keyword evidence="3" id="KW-0963">Cytoplasm</keyword>
<dbReference type="EMBL" id="BARS01001453">
    <property type="protein sequence ID" value="GAF72021.1"/>
    <property type="molecule type" value="Genomic_DNA"/>
</dbReference>
<evidence type="ECO:0000256" key="4">
    <source>
        <dbReference type="ARBA" id="ARBA00022917"/>
    </source>
</evidence>
<reference evidence="10" key="1">
    <citation type="journal article" date="2014" name="Front. Microbiol.">
        <title>High frequency of phylogenetically diverse reductive dehalogenase-homologous genes in deep subseafloor sedimentary metagenomes.</title>
        <authorList>
            <person name="Kawai M."/>
            <person name="Futagami T."/>
            <person name="Toyoda A."/>
            <person name="Takaki Y."/>
            <person name="Nishi S."/>
            <person name="Hori S."/>
            <person name="Arai W."/>
            <person name="Tsubouchi T."/>
            <person name="Morono Y."/>
            <person name="Uchiyama I."/>
            <person name="Ito T."/>
            <person name="Fujiyama A."/>
            <person name="Inagaki F."/>
            <person name="Takami H."/>
        </authorList>
    </citation>
    <scope>NUCLEOTIDE SEQUENCE</scope>
    <source>
        <strain evidence="10">Expedition CK06-06</strain>
    </source>
</reference>
<evidence type="ECO:0000256" key="8">
    <source>
        <dbReference type="SAM" id="Coils"/>
    </source>
</evidence>
<evidence type="ECO:0000256" key="1">
    <source>
        <dbReference type="ARBA" id="ARBA00005045"/>
    </source>
</evidence>
<dbReference type="Gene3D" id="3.30.930.10">
    <property type="entry name" value="Bira Bifunctional Protein, Domain 2"/>
    <property type="match status" value="1"/>
</dbReference>
<proteinExistence type="inferred from homology"/>
<keyword evidence="8" id="KW-0175">Coiled coil</keyword>
<comment type="catalytic activity">
    <reaction evidence="6">
        <text>tRNA(Sec) + L-serine + ATP = L-seryl-tRNA(Sec) + AMP + diphosphate + H(+)</text>
        <dbReference type="Rhea" id="RHEA:42580"/>
        <dbReference type="Rhea" id="RHEA-COMP:9742"/>
        <dbReference type="Rhea" id="RHEA-COMP:10128"/>
        <dbReference type="ChEBI" id="CHEBI:15378"/>
        <dbReference type="ChEBI" id="CHEBI:30616"/>
        <dbReference type="ChEBI" id="CHEBI:33019"/>
        <dbReference type="ChEBI" id="CHEBI:33384"/>
        <dbReference type="ChEBI" id="CHEBI:78442"/>
        <dbReference type="ChEBI" id="CHEBI:78533"/>
        <dbReference type="ChEBI" id="CHEBI:456215"/>
        <dbReference type="EC" id="6.1.1.11"/>
    </reaction>
</comment>
<evidence type="ECO:0000256" key="5">
    <source>
        <dbReference type="ARBA" id="ARBA00033352"/>
    </source>
</evidence>
<dbReference type="InterPro" id="IPR045864">
    <property type="entry name" value="aa-tRNA-synth_II/BPL/LPL"/>
</dbReference>
<gene>
    <name evidence="10" type="ORF">S01H1_02850</name>
</gene>
<evidence type="ECO:0000256" key="3">
    <source>
        <dbReference type="ARBA" id="ARBA00022490"/>
    </source>
</evidence>
<accession>X0SA42</accession>
<evidence type="ECO:0000259" key="9">
    <source>
        <dbReference type="Pfam" id="PF02403"/>
    </source>
</evidence>
<dbReference type="AlphaFoldDB" id="X0SA42"/>
<feature type="coiled-coil region" evidence="8">
    <location>
        <begin position="30"/>
        <end position="93"/>
    </location>
</feature>
<comment type="caution">
    <text evidence="10">The sequence shown here is derived from an EMBL/GenBank/DDBJ whole genome shotgun (WGS) entry which is preliminary data.</text>
</comment>
<dbReference type="PANTHER" id="PTHR43697:SF1">
    <property type="entry name" value="SERINE--TRNA LIGASE"/>
    <property type="match status" value="1"/>
</dbReference>
<dbReference type="GO" id="GO:0000166">
    <property type="term" value="F:nucleotide binding"/>
    <property type="evidence" value="ECO:0007669"/>
    <property type="project" value="InterPro"/>
</dbReference>
<evidence type="ECO:0000313" key="10">
    <source>
        <dbReference type="EMBL" id="GAF72021.1"/>
    </source>
</evidence>
<dbReference type="SUPFAM" id="SSF55681">
    <property type="entry name" value="Class II aaRS and biotin synthetases"/>
    <property type="match status" value="1"/>
</dbReference>
<comment type="similarity">
    <text evidence="2">Belongs to the class-II aminoacyl-tRNA synthetase family. Type-1 seryl-tRNA synthetase subfamily.</text>
</comment>
<evidence type="ECO:0000256" key="7">
    <source>
        <dbReference type="ARBA" id="ARBA00048823"/>
    </source>
</evidence>
<organism evidence="10">
    <name type="scientific">marine sediment metagenome</name>
    <dbReference type="NCBI Taxonomy" id="412755"/>
    <lineage>
        <taxon>unclassified sequences</taxon>
        <taxon>metagenomes</taxon>
        <taxon>ecological metagenomes</taxon>
    </lineage>
</organism>
<feature type="domain" description="Serine-tRNA synthetase type1 N-terminal" evidence="9">
    <location>
        <begin position="1"/>
        <end position="98"/>
    </location>
</feature>
<comment type="catalytic activity">
    <reaction evidence="7">
        <text>tRNA(Ser) + L-serine + ATP = L-seryl-tRNA(Ser) + AMP + diphosphate + H(+)</text>
        <dbReference type="Rhea" id="RHEA:12292"/>
        <dbReference type="Rhea" id="RHEA-COMP:9669"/>
        <dbReference type="Rhea" id="RHEA-COMP:9703"/>
        <dbReference type="ChEBI" id="CHEBI:15378"/>
        <dbReference type="ChEBI" id="CHEBI:30616"/>
        <dbReference type="ChEBI" id="CHEBI:33019"/>
        <dbReference type="ChEBI" id="CHEBI:33384"/>
        <dbReference type="ChEBI" id="CHEBI:78442"/>
        <dbReference type="ChEBI" id="CHEBI:78533"/>
        <dbReference type="ChEBI" id="CHEBI:456215"/>
        <dbReference type="EC" id="6.1.1.11"/>
    </reaction>
</comment>
<dbReference type="GO" id="GO:0004828">
    <property type="term" value="F:serine-tRNA ligase activity"/>
    <property type="evidence" value="ECO:0007669"/>
    <property type="project" value="UniProtKB-EC"/>
</dbReference>
<dbReference type="Pfam" id="PF02403">
    <property type="entry name" value="Seryl_tRNA_N"/>
    <property type="match status" value="1"/>
</dbReference>
<dbReference type="SUPFAM" id="SSF46589">
    <property type="entry name" value="tRNA-binding arm"/>
    <property type="match status" value="1"/>
</dbReference>
<protein>
    <recommendedName>
        <fullName evidence="5">Seryl-tRNA(Ser/Sec) synthetase</fullName>
    </recommendedName>
</protein>
<evidence type="ECO:0000256" key="2">
    <source>
        <dbReference type="ARBA" id="ARBA00010728"/>
    </source>
</evidence>
<dbReference type="InterPro" id="IPR010978">
    <property type="entry name" value="tRNA-bd_arm"/>
</dbReference>